<keyword evidence="2" id="KW-1185">Reference proteome</keyword>
<comment type="caution">
    <text evidence="1">The sequence shown here is derived from an EMBL/GenBank/DDBJ whole genome shotgun (WGS) entry which is preliminary data.</text>
</comment>
<protein>
    <submittedName>
        <fullName evidence="1">External alternative NAD(P)H-ubiquinone oxidoreductase B1</fullName>
    </submittedName>
</protein>
<organism evidence="1 2">
    <name type="scientific">Citrus sinensis</name>
    <name type="common">Sweet orange</name>
    <name type="synonym">Citrus aurantium var. sinensis</name>
    <dbReference type="NCBI Taxonomy" id="2711"/>
    <lineage>
        <taxon>Eukaryota</taxon>
        <taxon>Viridiplantae</taxon>
        <taxon>Streptophyta</taxon>
        <taxon>Embryophyta</taxon>
        <taxon>Tracheophyta</taxon>
        <taxon>Spermatophyta</taxon>
        <taxon>Magnoliopsida</taxon>
        <taxon>eudicotyledons</taxon>
        <taxon>Gunneridae</taxon>
        <taxon>Pentapetalae</taxon>
        <taxon>rosids</taxon>
        <taxon>malvids</taxon>
        <taxon>Sapindales</taxon>
        <taxon>Rutaceae</taxon>
        <taxon>Aurantioideae</taxon>
        <taxon>Citrus</taxon>
    </lineage>
</organism>
<gene>
    <name evidence="1" type="ORF">KPL71_004272</name>
</gene>
<dbReference type="Proteomes" id="UP000829398">
    <property type="component" value="Chromosome 2"/>
</dbReference>
<proteinExistence type="predicted"/>
<evidence type="ECO:0000313" key="2">
    <source>
        <dbReference type="Proteomes" id="UP000829398"/>
    </source>
</evidence>
<evidence type="ECO:0000313" key="1">
    <source>
        <dbReference type="EMBL" id="KAH9792766.1"/>
    </source>
</evidence>
<dbReference type="EMBL" id="CM039171">
    <property type="protein sequence ID" value="KAH9792766.1"/>
    <property type="molecule type" value="Genomic_DNA"/>
</dbReference>
<sequence>MTILSSFVRRASGAFSGSSTYSRLLVLCTLSLSGGGLVAYSESQSEPGSPASEHGEKEREKKRVVLLGTGWAGISFLKDLDVSSYDVQVVSPQNYFAFTPLLPSVTCGTVEARSIAEPVRNIIKKRNAEIQFWEAEAIKIDAAKNEVFCKSNIDKETRDFSLEYDYLIIAVGAQVNTFGTPGVLENCHFLKELEDAQKIRRTVTDCFEKAVLPGLSEEERKRNLHFVIVGGGPTGVEFAAELHDYIQEDLINLYPTVKDLVRITLIQSGDHILNSFDERISSFAEKKFQRDGIEVLTECRVVNVSDKEITMKIKSTGAVCSIPHGLVLWSTGVGTRPAIKDFMEQIGQGKRRVLATNEWLRVKECENVYALGDCATIDQRKVMEDISTIFAAADKDNSGTLTVEEFQDVIDDILIRYPQVELYLKNKHLNDVTDLLKDPQGNPRREVDIEGFTLALSHVDTQMKSLPATAQVAAQQGAYLARNFNRRQQCIEHPEGPRRFRGLGRHHFRPFRYKHFGQFAPLGGEQAAAELPGDWVSMGHSTQWLWYSVYASKQVSWRTRVLVVSDWTRRFIFGRDSSRI</sequence>
<name>A0ACB8N3V2_CITSI</name>
<accession>A0ACB8N3V2</accession>
<reference evidence="2" key="1">
    <citation type="journal article" date="2023" name="Hortic. Res.">
        <title>A chromosome-level phased genome enabling allele-level studies in sweet orange: a case study on citrus Huanglongbing tolerance.</title>
        <authorList>
            <person name="Wu B."/>
            <person name="Yu Q."/>
            <person name="Deng Z."/>
            <person name="Duan Y."/>
            <person name="Luo F."/>
            <person name="Gmitter F. Jr."/>
        </authorList>
    </citation>
    <scope>NUCLEOTIDE SEQUENCE [LARGE SCALE GENOMIC DNA]</scope>
    <source>
        <strain evidence="2">cv. Valencia</strain>
    </source>
</reference>